<evidence type="ECO:0000313" key="4">
    <source>
        <dbReference type="Proteomes" id="UP000187735"/>
    </source>
</evidence>
<keyword evidence="4" id="KW-1185">Reference proteome</keyword>
<protein>
    <submittedName>
        <fullName evidence="3">Putative inner membrane protein</fullName>
    </submittedName>
</protein>
<dbReference type="STRING" id="1891926.Fuma_01855"/>
<feature type="transmembrane region" description="Helical" evidence="2">
    <location>
        <begin position="102"/>
        <end position="122"/>
    </location>
</feature>
<dbReference type="OrthoDB" id="9790409at2"/>
<dbReference type="Proteomes" id="UP000187735">
    <property type="component" value="Chromosome"/>
</dbReference>
<keyword evidence="2" id="KW-0812">Transmembrane</keyword>
<feature type="transmembrane region" description="Helical" evidence="2">
    <location>
        <begin position="183"/>
        <end position="202"/>
    </location>
</feature>
<proteinExistence type="predicted"/>
<feature type="transmembrane region" description="Helical" evidence="2">
    <location>
        <begin position="59"/>
        <end position="82"/>
    </location>
</feature>
<sequence>MSTILEQPTPETVPTPVPEPNEPAVPASKLRTLMLGLVFGIVFGFLLQKGGVAKYHVLIGQLLLVDFTVVKVMLSAVIVGMIGIHAMHRLGMVEMHIKPTRYAANIIGGLIFGAGFALSAYCPGTGAAALGQGNYDSLVMIGGMIIGAYLFAESSGWLAMKVNPIGDRGELTLFQWIPAHRSTVVLLTAALLAAVLATIETLNV</sequence>
<evidence type="ECO:0000256" key="1">
    <source>
        <dbReference type="SAM" id="MobiDB-lite"/>
    </source>
</evidence>
<dbReference type="Pfam" id="PF04143">
    <property type="entry name" value="Sulf_transp"/>
    <property type="match status" value="1"/>
</dbReference>
<name>A0A1P8WDU1_9PLAN</name>
<keyword evidence="2" id="KW-0472">Membrane</keyword>
<dbReference type="AlphaFoldDB" id="A0A1P8WDU1"/>
<feature type="transmembrane region" description="Helical" evidence="2">
    <location>
        <begin position="134"/>
        <end position="152"/>
    </location>
</feature>
<reference evidence="3 4" key="1">
    <citation type="journal article" date="2016" name="Front. Microbiol.">
        <title>Fuerstia marisgermanicae gen. nov., sp. nov., an Unusual Member of the Phylum Planctomycetes from the German Wadden Sea.</title>
        <authorList>
            <person name="Kohn T."/>
            <person name="Heuer A."/>
            <person name="Jogler M."/>
            <person name="Vollmers J."/>
            <person name="Boedeker C."/>
            <person name="Bunk B."/>
            <person name="Rast P."/>
            <person name="Borchert D."/>
            <person name="Glockner I."/>
            <person name="Freese H.M."/>
            <person name="Klenk H.P."/>
            <person name="Overmann J."/>
            <person name="Kaster A.K."/>
            <person name="Rohde M."/>
            <person name="Wiegand S."/>
            <person name="Jogler C."/>
        </authorList>
    </citation>
    <scope>NUCLEOTIDE SEQUENCE [LARGE SCALE GENOMIC DNA]</scope>
    <source>
        <strain evidence="3 4">NH11</strain>
    </source>
</reference>
<keyword evidence="2" id="KW-1133">Transmembrane helix</keyword>
<gene>
    <name evidence="3" type="ORF">Fuma_01855</name>
</gene>
<feature type="transmembrane region" description="Helical" evidence="2">
    <location>
        <begin position="30"/>
        <end position="47"/>
    </location>
</feature>
<dbReference type="RefSeq" id="WP_083731920.1">
    <property type="nucleotide sequence ID" value="NZ_CP017641.1"/>
</dbReference>
<dbReference type="InterPro" id="IPR007272">
    <property type="entry name" value="Sulf_transp_TsuA/YedE"/>
</dbReference>
<dbReference type="EMBL" id="CP017641">
    <property type="protein sequence ID" value="APZ92245.1"/>
    <property type="molecule type" value="Genomic_DNA"/>
</dbReference>
<evidence type="ECO:0000256" key="2">
    <source>
        <dbReference type="SAM" id="Phobius"/>
    </source>
</evidence>
<dbReference type="KEGG" id="fmr:Fuma_01855"/>
<feature type="compositionally biased region" description="Pro residues" evidence="1">
    <location>
        <begin position="11"/>
        <end position="22"/>
    </location>
</feature>
<feature type="region of interest" description="Disordered" evidence="1">
    <location>
        <begin position="1"/>
        <end position="22"/>
    </location>
</feature>
<accession>A0A1P8WDU1</accession>
<organism evidence="3 4">
    <name type="scientific">Fuerstiella marisgermanici</name>
    <dbReference type="NCBI Taxonomy" id="1891926"/>
    <lineage>
        <taxon>Bacteria</taxon>
        <taxon>Pseudomonadati</taxon>
        <taxon>Planctomycetota</taxon>
        <taxon>Planctomycetia</taxon>
        <taxon>Planctomycetales</taxon>
        <taxon>Planctomycetaceae</taxon>
        <taxon>Fuerstiella</taxon>
    </lineage>
</organism>
<evidence type="ECO:0000313" key="3">
    <source>
        <dbReference type="EMBL" id="APZ92245.1"/>
    </source>
</evidence>